<dbReference type="AlphaFoldDB" id="A0AAP0GDH8"/>
<evidence type="ECO:0000313" key="1">
    <source>
        <dbReference type="EMBL" id="KAK8952316.1"/>
    </source>
</evidence>
<accession>A0AAP0GDH8</accession>
<evidence type="ECO:0000313" key="2">
    <source>
        <dbReference type="Proteomes" id="UP001418222"/>
    </source>
</evidence>
<proteinExistence type="predicted"/>
<name>A0AAP0GDH8_9ASPA</name>
<organism evidence="1 2">
    <name type="scientific">Platanthera zijinensis</name>
    <dbReference type="NCBI Taxonomy" id="2320716"/>
    <lineage>
        <taxon>Eukaryota</taxon>
        <taxon>Viridiplantae</taxon>
        <taxon>Streptophyta</taxon>
        <taxon>Embryophyta</taxon>
        <taxon>Tracheophyta</taxon>
        <taxon>Spermatophyta</taxon>
        <taxon>Magnoliopsida</taxon>
        <taxon>Liliopsida</taxon>
        <taxon>Asparagales</taxon>
        <taxon>Orchidaceae</taxon>
        <taxon>Orchidoideae</taxon>
        <taxon>Orchideae</taxon>
        <taxon>Orchidinae</taxon>
        <taxon>Platanthera</taxon>
    </lineage>
</organism>
<dbReference type="EMBL" id="JBBWWQ010000003">
    <property type="protein sequence ID" value="KAK8952316.1"/>
    <property type="molecule type" value="Genomic_DNA"/>
</dbReference>
<gene>
    <name evidence="1" type="ORF">KSP39_PZI002974</name>
</gene>
<reference evidence="1 2" key="1">
    <citation type="journal article" date="2022" name="Nat. Plants">
        <title>Genomes of leafy and leafless Platanthera orchids illuminate the evolution of mycoheterotrophy.</title>
        <authorList>
            <person name="Li M.H."/>
            <person name="Liu K.W."/>
            <person name="Li Z."/>
            <person name="Lu H.C."/>
            <person name="Ye Q.L."/>
            <person name="Zhang D."/>
            <person name="Wang J.Y."/>
            <person name="Li Y.F."/>
            <person name="Zhong Z.M."/>
            <person name="Liu X."/>
            <person name="Yu X."/>
            <person name="Liu D.K."/>
            <person name="Tu X.D."/>
            <person name="Liu B."/>
            <person name="Hao Y."/>
            <person name="Liao X.Y."/>
            <person name="Jiang Y.T."/>
            <person name="Sun W.H."/>
            <person name="Chen J."/>
            <person name="Chen Y.Q."/>
            <person name="Ai Y."/>
            <person name="Zhai J.W."/>
            <person name="Wu S.S."/>
            <person name="Zhou Z."/>
            <person name="Hsiao Y.Y."/>
            <person name="Wu W.L."/>
            <person name="Chen Y.Y."/>
            <person name="Lin Y.F."/>
            <person name="Hsu J.L."/>
            <person name="Li C.Y."/>
            <person name="Wang Z.W."/>
            <person name="Zhao X."/>
            <person name="Zhong W.Y."/>
            <person name="Ma X.K."/>
            <person name="Ma L."/>
            <person name="Huang J."/>
            <person name="Chen G.Z."/>
            <person name="Huang M.Z."/>
            <person name="Huang L."/>
            <person name="Peng D.H."/>
            <person name="Luo Y.B."/>
            <person name="Zou S.Q."/>
            <person name="Chen S.P."/>
            <person name="Lan S."/>
            <person name="Tsai W.C."/>
            <person name="Van de Peer Y."/>
            <person name="Liu Z.J."/>
        </authorList>
    </citation>
    <scope>NUCLEOTIDE SEQUENCE [LARGE SCALE GENOMIC DNA]</scope>
    <source>
        <strain evidence="1">Lor287</strain>
    </source>
</reference>
<protein>
    <submittedName>
        <fullName evidence="1">Uncharacterized protein</fullName>
    </submittedName>
</protein>
<sequence length="173" mass="20055">MRYMETVLKRSEIDWSLDRSALSLAPFLPESTKDFCLNFFSSNDPVKRDPFSCFLPKILVLKASLKGDYYNRAPFYFITKTSPASGMRTCGLHKQLVFPSTPMIGRGFPRSRQLTGYACISYAWQIGLHQDLIVFDLIKREELSPSRWHATSLFLFHSKVSRLNEYISRWLTP</sequence>
<dbReference type="Proteomes" id="UP001418222">
    <property type="component" value="Unassembled WGS sequence"/>
</dbReference>
<comment type="caution">
    <text evidence="1">The sequence shown here is derived from an EMBL/GenBank/DDBJ whole genome shotgun (WGS) entry which is preliminary data.</text>
</comment>
<keyword evidence="2" id="KW-1185">Reference proteome</keyword>